<feature type="compositionally biased region" description="Basic and acidic residues" evidence="1">
    <location>
        <begin position="356"/>
        <end position="367"/>
    </location>
</feature>
<feature type="region of interest" description="Disordered" evidence="1">
    <location>
        <begin position="682"/>
        <end position="711"/>
    </location>
</feature>
<accession>A0A6A6ZW43</accession>
<sequence length="1005" mass="111196">MPDASTDTVFPPSPMTPSQADFDDACKPEMGVVGHVDIKAARDVSTPAVTGSVAPSSPPEEVSLPEKKRPPHVSMYQSIGIQTWPLATGRDFAELYGREPTRWELEHKLGVAGLGRLGPTGTNVHDYLRSEETPIPDKLPGSEQVSTGFQTLGFQVCNANIIKAKAKASLRAAKYSKAAAAEGFKIWGEVKEEKVVHSEQFTFSVELDSLGNAKNDKDIAGLFLPNLYRDDLIDQSGPRTAARRTSKPLKTTCAVSPQKVTPAQSPPALCELLYGPFQPIPSLEPADREDPEEPEASEETSEEEYCNGWPEWYGNFVPDLLSAYAPEDDDDSFVVFDPAKVPVPIPSGPRLQKRKAREETVEKDQGHRSKRVRSLSPKRRASKTKDRPTQEDDRRERQRSPSRGRGRAASRTDTRSLSPVPRPRRRPSITRVETSHRADGRRDNRHISLRSRSPDGKRRNSKEVYRVRDTSRRRSRDRDNDTRFSSRKDDKHESHRHRGRDRAHTPQDAPSTKTVRDNTKIAAAPTPTPPPAKAVGDTKDPSKSRPRPSKLPQPTTPRPDATAQTGNPARVKDVKQLVAKVQAKTKERPADAVQARIDDITSAREVENRRREAHNAIKQENSAPRQPQKDRDAAPRQVQEHDTGAVKSRLPQKLSELPKKIAKSIDPPKSIVKAIVPPKNIAKEVEPPRNNAKKVEPPKNIAKAAEPLKKTAKEIEPAKKIAKKFEPSNNIVKAVAPPERVVKQGERPKHVVQEIKQPKSIVKQVEPPSKVQKAVPTTEKISKKGLPATKVTDKKALPKIGQHTVTVKKVVSAPERVLKKVEPTTKFMDKKDVPKKEQHIVPARKVEIRETPKPEMDEREHDKLQLHPPQRGRKRSSGTLGPTAGEDMTPQKKAKKDSEQAQDKAIPNSAVANSSTDKREQKKSEAASKKAVPRPKRPEMQRFVPRAQRDAQANGGPAKNDNSGAVGPSASGKGKEKANEAEDASSQITDFTQADIDAATLDDVK</sequence>
<feature type="region of interest" description="Disordered" evidence="1">
    <location>
        <begin position="280"/>
        <end position="304"/>
    </location>
</feature>
<feature type="region of interest" description="Disordered" evidence="1">
    <location>
        <begin position="45"/>
        <end position="70"/>
    </location>
</feature>
<evidence type="ECO:0000313" key="3">
    <source>
        <dbReference type="Proteomes" id="UP000799424"/>
    </source>
</evidence>
<dbReference type="AlphaFoldDB" id="A0A6A6ZW43"/>
<feature type="region of interest" description="Disordered" evidence="1">
    <location>
        <begin position="1"/>
        <end position="22"/>
    </location>
</feature>
<feature type="region of interest" description="Disordered" evidence="1">
    <location>
        <begin position="736"/>
        <end position="787"/>
    </location>
</feature>
<feature type="compositionally biased region" description="Basic and acidic residues" evidence="1">
    <location>
        <begin position="383"/>
        <end position="399"/>
    </location>
</feature>
<proteinExistence type="predicted"/>
<feature type="compositionally biased region" description="Basic and acidic residues" evidence="1">
    <location>
        <begin position="627"/>
        <end position="644"/>
    </location>
</feature>
<feature type="compositionally biased region" description="Basic and acidic residues" evidence="1">
    <location>
        <begin position="584"/>
        <end position="617"/>
    </location>
</feature>
<feature type="region of interest" description="Disordered" evidence="1">
    <location>
        <begin position="812"/>
        <end position="1005"/>
    </location>
</feature>
<reference evidence="2" key="1">
    <citation type="journal article" date="2020" name="Stud. Mycol.">
        <title>101 Dothideomycetes genomes: a test case for predicting lifestyles and emergence of pathogens.</title>
        <authorList>
            <person name="Haridas S."/>
            <person name="Albert R."/>
            <person name="Binder M."/>
            <person name="Bloem J."/>
            <person name="Labutti K."/>
            <person name="Salamov A."/>
            <person name="Andreopoulos B."/>
            <person name="Baker S."/>
            <person name="Barry K."/>
            <person name="Bills G."/>
            <person name="Bluhm B."/>
            <person name="Cannon C."/>
            <person name="Castanera R."/>
            <person name="Culley D."/>
            <person name="Daum C."/>
            <person name="Ezra D."/>
            <person name="Gonzalez J."/>
            <person name="Henrissat B."/>
            <person name="Kuo A."/>
            <person name="Liang C."/>
            <person name="Lipzen A."/>
            <person name="Lutzoni F."/>
            <person name="Magnuson J."/>
            <person name="Mondo S."/>
            <person name="Nolan M."/>
            <person name="Ohm R."/>
            <person name="Pangilinan J."/>
            <person name="Park H.-J."/>
            <person name="Ramirez L."/>
            <person name="Alfaro M."/>
            <person name="Sun H."/>
            <person name="Tritt A."/>
            <person name="Yoshinaga Y."/>
            <person name="Zwiers L.-H."/>
            <person name="Turgeon B."/>
            <person name="Goodwin S."/>
            <person name="Spatafora J."/>
            <person name="Crous P."/>
            <person name="Grigoriev I."/>
        </authorList>
    </citation>
    <scope>NUCLEOTIDE SEQUENCE</scope>
    <source>
        <strain evidence="2">CBS 113818</strain>
    </source>
</reference>
<feature type="compositionally biased region" description="Basic residues" evidence="1">
    <location>
        <begin position="368"/>
        <end position="382"/>
    </location>
</feature>
<feature type="region of interest" description="Disordered" evidence="1">
    <location>
        <begin position="329"/>
        <end position="662"/>
    </location>
</feature>
<feature type="compositionally biased region" description="Low complexity" evidence="1">
    <location>
        <begin position="409"/>
        <end position="419"/>
    </location>
</feature>
<gene>
    <name evidence="2" type="ORF">CC86DRAFT_467771</name>
</gene>
<feature type="compositionally biased region" description="Low complexity" evidence="1">
    <location>
        <begin position="52"/>
        <end position="62"/>
    </location>
</feature>
<feature type="compositionally biased region" description="Basic and acidic residues" evidence="1">
    <location>
        <begin position="682"/>
        <end position="697"/>
    </location>
</feature>
<keyword evidence="3" id="KW-1185">Reference proteome</keyword>
<feature type="compositionally biased region" description="Basic and acidic residues" evidence="1">
    <location>
        <begin position="433"/>
        <end position="493"/>
    </location>
</feature>
<dbReference type="Proteomes" id="UP000799424">
    <property type="component" value="Unassembled WGS sequence"/>
</dbReference>
<feature type="compositionally biased region" description="Basic and acidic residues" evidence="1">
    <location>
        <begin position="816"/>
        <end position="865"/>
    </location>
</feature>
<evidence type="ECO:0000313" key="2">
    <source>
        <dbReference type="EMBL" id="KAF2825280.1"/>
    </source>
</evidence>
<name>A0A6A6ZW43_9PLEO</name>
<evidence type="ECO:0000256" key="1">
    <source>
        <dbReference type="SAM" id="MobiDB-lite"/>
    </source>
</evidence>
<organism evidence="2 3">
    <name type="scientific">Ophiobolus disseminans</name>
    <dbReference type="NCBI Taxonomy" id="1469910"/>
    <lineage>
        <taxon>Eukaryota</taxon>
        <taxon>Fungi</taxon>
        <taxon>Dikarya</taxon>
        <taxon>Ascomycota</taxon>
        <taxon>Pezizomycotina</taxon>
        <taxon>Dothideomycetes</taxon>
        <taxon>Pleosporomycetidae</taxon>
        <taxon>Pleosporales</taxon>
        <taxon>Pleosporineae</taxon>
        <taxon>Phaeosphaeriaceae</taxon>
        <taxon>Ophiobolus</taxon>
    </lineage>
</organism>
<dbReference type="EMBL" id="MU006228">
    <property type="protein sequence ID" value="KAF2825280.1"/>
    <property type="molecule type" value="Genomic_DNA"/>
</dbReference>
<feature type="compositionally biased region" description="Acidic residues" evidence="1">
    <location>
        <begin position="287"/>
        <end position="304"/>
    </location>
</feature>
<feature type="compositionally biased region" description="Basic and acidic residues" evidence="1">
    <location>
        <begin position="740"/>
        <end position="757"/>
    </location>
</feature>
<feature type="compositionally biased region" description="Basic and acidic residues" evidence="1">
    <location>
        <begin position="916"/>
        <end position="928"/>
    </location>
</feature>
<protein>
    <submittedName>
        <fullName evidence="2">Uncharacterized protein</fullName>
    </submittedName>
</protein>
<dbReference type="OrthoDB" id="3693838at2759"/>